<dbReference type="InterPro" id="IPR002300">
    <property type="entry name" value="aa-tRNA-synth_Ia"/>
</dbReference>
<dbReference type="InterPro" id="IPR009008">
    <property type="entry name" value="Val/Leu/Ile-tRNA-synth_edit"/>
</dbReference>
<evidence type="ECO:0000256" key="9">
    <source>
        <dbReference type="ARBA" id="ARBA00047469"/>
    </source>
</evidence>
<evidence type="ECO:0000256" key="2">
    <source>
        <dbReference type="ARBA" id="ARBA00013164"/>
    </source>
</evidence>
<dbReference type="Proteomes" id="UP000327044">
    <property type="component" value="Unassembled WGS sequence"/>
</dbReference>
<dbReference type="PROSITE" id="PS00178">
    <property type="entry name" value="AA_TRNA_LIGASE_I"/>
    <property type="match status" value="1"/>
</dbReference>
<proteinExistence type="inferred from homology"/>
<evidence type="ECO:0000256" key="4">
    <source>
        <dbReference type="ARBA" id="ARBA00022741"/>
    </source>
</evidence>
<dbReference type="InterPro" id="IPR001412">
    <property type="entry name" value="aa-tRNA-synth_I_CS"/>
</dbReference>
<keyword evidence="3 10" id="KW-0436">Ligase</keyword>
<dbReference type="SUPFAM" id="SSF47323">
    <property type="entry name" value="Anticodon-binding domain of a subclass of class I aminoacyl-tRNA synthetases"/>
    <property type="match status" value="1"/>
</dbReference>
<comment type="caution">
    <text evidence="13">The sequence shown here is derived from an EMBL/GenBank/DDBJ whole genome shotgun (WGS) entry which is preliminary data.</text>
</comment>
<comment type="catalytic activity">
    <reaction evidence="9">
        <text>tRNA(Leu) + L-leucine + ATP = L-leucyl-tRNA(Leu) + AMP + diphosphate</text>
        <dbReference type="Rhea" id="RHEA:11688"/>
        <dbReference type="Rhea" id="RHEA-COMP:9613"/>
        <dbReference type="Rhea" id="RHEA-COMP:9622"/>
        <dbReference type="ChEBI" id="CHEBI:30616"/>
        <dbReference type="ChEBI" id="CHEBI:33019"/>
        <dbReference type="ChEBI" id="CHEBI:57427"/>
        <dbReference type="ChEBI" id="CHEBI:78442"/>
        <dbReference type="ChEBI" id="CHEBI:78494"/>
        <dbReference type="ChEBI" id="CHEBI:456215"/>
        <dbReference type="EC" id="6.1.1.4"/>
    </reaction>
</comment>
<evidence type="ECO:0000313" key="13">
    <source>
        <dbReference type="EMBL" id="KAB0792295.1"/>
    </source>
</evidence>
<keyword evidence="5 10" id="KW-0067">ATP-binding</keyword>
<dbReference type="OrthoDB" id="15954at2759"/>
<dbReference type="Gene3D" id="3.90.740.10">
    <property type="entry name" value="Valyl/Leucyl/Isoleucyl-tRNA synthetase, editing domain"/>
    <property type="match status" value="1"/>
</dbReference>
<organism evidence="13 14">
    <name type="scientific">Photinus pyralis</name>
    <name type="common">Common eastern firefly</name>
    <name type="synonym">Lampyris pyralis</name>
    <dbReference type="NCBI Taxonomy" id="7054"/>
    <lineage>
        <taxon>Eukaryota</taxon>
        <taxon>Metazoa</taxon>
        <taxon>Ecdysozoa</taxon>
        <taxon>Arthropoda</taxon>
        <taxon>Hexapoda</taxon>
        <taxon>Insecta</taxon>
        <taxon>Pterygota</taxon>
        <taxon>Neoptera</taxon>
        <taxon>Endopterygota</taxon>
        <taxon>Coleoptera</taxon>
        <taxon>Polyphaga</taxon>
        <taxon>Elateriformia</taxon>
        <taxon>Elateroidea</taxon>
        <taxon>Lampyridae</taxon>
        <taxon>Lampyrinae</taxon>
        <taxon>Photinus</taxon>
    </lineage>
</organism>
<dbReference type="Gene3D" id="1.10.730.10">
    <property type="entry name" value="Isoleucyl-tRNA Synthetase, Domain 1"/>
    <property type="match status" value="2"/>
</dbReference>
<evidence type="ECO:0000313" key="14">
    <source>
        <dbReference type="Proteomes" id="UP000327044"/>
    </source>
</evidence>
<dbReference type="GO" id="GO:0004823">
    <property type="term" value="F:leucine-tRNA ligase activity"/>
    <property type="evidence" value="ECO:0007669"/>
    <property type="project" value="UniProtKB-EC"/>
</dbReference>
<dbReference type="GO" id="GO:0006429">
    <property type="term" value="P:leucyl-tRNA aminoacylation"/>
    <property type="evidence" value="ECO:0007669"/>
    <property type="project" value="InterPro"/>
</dbReference>
<reference evidence="13 14" key="1">
    <citation type="journal article" date="2018" name="Elife">
        <title>Firefly genomes illuminate parallel origins of bioluminescence in beetles.</title>
        <authorList>
            <person name="Fallon T.R."/>
            <person name="Lower S.E."/>
            <person name="Chang C.H."/>
            <person name="Bessho-Uehara M."/>
            <person name="Martin G.J."/>
            <person name="Bewick A.J."/>
            <person name="Behringer M."/>
            <person name="Debat H.J."/>
            <person name="Wong I."/>
            <person name="Day J.C."/>
            <person name="Suvorov A."/>
            <person name="Silva C.J."/>
            <person name="Stanger-Hall K.F."/>
            <person name="Hall D.W."/>
            <person name="Schmitz R.J."/>
            <person name="Nelson D.R."/>
            <person name="Lewis S.M."/>
            <person name="Shigenobu S."/>
            <person name="Bybee S.M."/>
            <person name="Larracuente A.M."/>
            <person name="Oba Y."/>
            <person name="Weng J.K."/>
        </authorList>
    </citation>
    <scope>NUCLEOTIDE SEQUENCE [LARGE SCALE GENOMIC DNA]</scope>
    <source>
        <strain evidence="13">1611_PpyrPB1</strain>
        <tissue evidence="13">Whole body</tissue>
    </source>
</reference>
<dbReference type="AlphaFoldDB" id="A0A5N4A4P8"/>
<feature type="domain" description="Aminoacyl-tRNA synthetase class Ia" evidence="11">
    <location>
        <begin position="392"/>
        <end position="541"/>
    </location>
</feature>
<dbReference type="PRINTS" id="PR00985">
    <property type="entry name" value="TRNASYNTHLEU"/>
</dbReference>
<dbReference type="PANTHER" id="PTHR43740:SF2">
    <property type="entry name" value="LEUCINE--TRNA LIGASE, MITOCHONDRIAL"/>
    <property type="match status" value="1"/>
</dbReference>
<evidence type="ECO:0000256" key="1">
    <source>
        <dbReference type="ARBA" id="ARBA00005594"/>
    </source>
</evidence>
<evidence type="ECO:0000256" key="7">
    <source>
        <dbReference type="ARBA" id="ARBA00023146"/>
    </source>
</evidence>
<evidence type="ECO:0000259" key="11">
    <source>
        <dbReference type="Pfam" id="PF00133"/>
    </source>
</evidence>
<keyword evidence="4 10" id="KW-0547">Nucleotide-binding</keyword>
<gene>
    <name evidence="13" type="ORF">PPYR_14254</name>
</gene>
<dbReference type="GO" id="GO:0002161">
    <property type="term" value="F:aminoacyl-tRNA deacylase activity"/>
    <property type="evidence" value="ECO:0007669"/>
    <property type="project" value="InterPro"/>
</dbReference>
<accession>A0A5N4A4P8</accession>
<dbReference type="PANTHER" id="PTHR43740">
    <property type="entry name" value="LEUCYL-TRNA SYNTHETASE"/>
    <property type="match status" value="1"/>
</dbReference>
<dbReference type="SUPFAM" id="SSF50677">
    <property type="entry name" value="ValRS/IleRS/LeuRS editing domain"/>
    <property type="match status" value="1"/>
</dbReference>
<dbReference type="InterPro" id="IPR002302">
    <property type="entry name" value="Leu-tRNA-ligase"/>
</dbReference>
<dbReference type="Pfam" id="PF08264">
    <property type="entry name" value="Anticodon_1"/>
    <property type="match status" value="1"/>
</dbReference>
<sequence>MILKLQRLVAKTYKGPLIIRSRLLSGNRLLNDDLTPEVKHEIEKRWKSRLKFREYDEKSALEKYYVLSMFPYPSGNMHMGHVRVYTISDTIARFQRMNGKNVIHPIGWDAFGLPAENAAIERKVAPDEWTEQNIAHMKEQLRQLGCTFEWNRELATCDKNYYKWTQDLFLKLYDNGLVYQKEAHVNWDPVDQTVLADEQVDENQRSWRSGAKIERKLLKQWFVRTTRFARDLYEGLDDPALRDWHDIIKIQKHWIGECNGVAFDFPIVNHDPLRLWTPHPERVTCAKFVAVSQGHSLARHEGAPLTPGTKRLELTATNPFNGDSLPIFVTDLVDYHEGCDTRIGLPISSERDREFCDRFKIAYDSRDSPIDVAVVCDRARELGAGGYWTSAKLRDWLISRQRYWGTPIPIVHCETCGPVPVSQLPVELPKLTGRCLADESDWVNTPCPKCGSKARRETDTMDTFVDSSWYYLRYLNVKKDGMFDVERARTMMPVDLYVGGKEHATLHLYYARFVSHFLYSLGLLPEKEPFKRLLVQGMVMGRSFRIKGSGQYVHGDRVQIVDAKRHKAIHKDTNEAVVVTWEKMSKSKYNGVDPSNMFEEYGVDTTRLLTLADVAPTSHRNWNSSTFPGVLNWQKRLWLTVQEFLSYRQSPPPTIGDEEFKRHDDYLFDSRNYYVKGANFNFNAAYQFNVVISKMQGLTNSLRKVPPALFARSLQFERALGDQLIIIAPMAPHFASELWEAYASAENRLSREVRWDKGVFEQSWPVVDYDYGLDLICQVNGAECCVVKIPRRRLEALSKEEVLEIALQQKEVEEALRRRQYAKFAYRLQPSYEGLINIVVPKGAEPVPVVNKC</sequence>
<protein>
    <recommendedName>
        <fullName evidence="2">leucine--tRNA ligase</fullName>
        <ecNumber evidence="2">6.1.1.4</ecNumber>
    </recommendedName>
    <alternativeName>
        <fullName evidence="8">Leucyl-tRNA synthetase</fullName>
    </alternativeName>
</protein>
<dbReference type="InParanoid" id="A0A5N4A4P8"/>
<keyword evidence="14" id="KW-1185">Reference proteome</keyword>
<evidence type="ECO:0000256" key="3">
    <source>
        <dbReference type="ARBA" id="ARBA00022598"/>
    </source>
</evidence>
<feature type="domain" description="Methionyl/Valyl/Leucyl/Isoleucyl-tRNA synthetase anticodon-binding" evidence="12">
    <location>
        <begin position="671"/>
        <end position="771"/>
    </location>
</feature>
<dbReference type="Gene3D" id="3.40.50.620">
    <property type="entry name" value="HUPs"/>
    <property type="match status" value="2"/>
</dbReference>
<evidence type="ECO:0000256" key="5">
    <source>
        <dbReference type="ARBA" id="ARBA00022840"/>
    </source>
</evidence>
<keyword evidence="6 10" id="KW-0648">Protein biosynthesis</keyword>
<dbReference type="GO" id="GO:0005739">
    <property type="term" value="C:mitochondrion"/>
    <property type="evidence" value="ECO:0007669"/>
    <property type="project" value="TreeGrafter"/>
</dbReference>
<name>A0A5N4A4P8_PHOPY</name>
<dbReference type="GO" id="GO:0032543">
    <property type="term" value="P:mitochondrial translation"/>
    <property type="evidence" value="ECO:0007669"/>
    <property type="project" value="TreeGrafter"/>
</dbReference>
<dbReference type="EMBL" id="VVIM01000010">
    <property type="protein sequence ID" value="KAB0792295.1"/>
    <property type="molecule type" value="Genomic_DNA"/>
</dbReference>
<dbReference type="Pfam" id="PF00133">
    <property type="entry name" value="tRNA-synt_1"/>
    <property type="match status" value="2"/>
</dbReference>
<keyword evidence="7 10" id="KW-0030">Aminoacyl-tRNA synthetase</keyword>
<dbReference type="CDD" id="cd00812">
    <property type="entry name" value="LeuRS_core"/>
    <property type="match status" value="1"/>
</dbReference>
<dbReference type="SUPFAM" id="SSF52374">
    <property type="entry name" value="Nucleotidylyl transferase"/>
    <property type="match status" value="1"/>
</dbReference>
<comment type="similarity">
    <text evidence="1 10">Belongs to the class-I aminoacyl-tRNA synthetase family.</text>
</comment>
<dbReference type="EC" id="6.1.1.4" evidence="2"/>
<evidence type="ECO:0000256" key="10">
    <source>
        <dbReference type="RuleBase" id="RU363035"/>
    </source>
</evidence>
<dbReference type="InterPro" id="IPR009080">
    <property type="entry name" value="tRNAsynth_Ia_anticodon-bd"/>
</dbReference>
<dbReference type="GO" id="GO:0005524">
    <property type="term" value="F:ATP binding"/>
    <property type="evidence" value="ECO:0007669"/>
    <property type="project" value="UniProtKB-KW"/>
</dbReference>
<evidence type="ECO:0000256" key="8">
    <source>
        <dbReference type="ARBA" id="ARBA00030520"/>
    </source>
</evidence>
<dbReference type="InterPro" id="IPR013155">
    <property type="entry name" value="M/V/L/I-tRNA-synth_anticd-bd"/>
</dbReference>
<evidence type="ECO:0000259" key="12">
    <source>
        <dbReference type="Pfam" id="PF08264"/>
    </source>
</evidence>
<dbReference type="FunCoup" id="A0A5N4A4P8">
    <property type="interactions" value="1467"/>
</dbReference>
<feature type="domain" description="Aminoacyl-tRNA synthetase class Ia" evidence="11">
    <location>
        <begin position="43"/>
        <end position="234"/>
    </location>
</feature>
<dbReference type="Gene3D" id="2.20.28.290">
    <property type="match status" value="1"/>
</dbReference>
<evidence type="ECO:0000256" key="6">
    <source>
        <dbReference type="ARBA" id="ARBA00022917"/>
    </source>
</evidence>
<dbReference type="InterPro" id="IPR014729">
    <property type="entry name" value="Rossmann-like_a/b/a_fold"/>
</dbReference>